<dbReference type="PANTHER" id="PTHR47976:SF66">
    <property type="entry name" value="G-TYPE LECTIN S-RECEPTOR-LIKE SERINE_THREONINE-PROTEIN KINASE SD2-5"/>
    <property type="match status" value="1"/>
</dbReference>
<evidence type="ECO:0000256" key="16">
    <source>
        <dbReference type="ARBA" id="ARBA00023180"/>
    </source>
</evidence>
<dbReference type="Pfam" id="PF00069">
    <property type="entry name" value="Pkinase"/>
    <property type="match status" value="1"/>
</dbReference>
<evidence type="ECO:0000256" key="7">
    <source>
        <dbReference type="ARBA" id="ARBA00022729"/>
    </source>
</evidence>
<dbReference type="PANTHER" id="PTHR47976">
    <property type="entry name" value="G-TYPE LECTIN S-RECEPTOR-LIKE SERINE/THREONINE-PROTEIN KINASE SD2-5"/>
    <property type="match status" value="1"/>
</dbReference>
<evidence type="ECO:0000256" key="2">
    <source>
        <dbReference type="ARBA" id="ARBA00022527"/>
    </source>
</evidence>
<comment type="subcellular location">
    <subcellularLocation>
        <location evidence="1">Membrane</location>
        <topology evidence="1">Single-pass type I membrane protein</topology>
    </subcellularLocation>
</comment>
<dbReference type="FunFam" id="1.10.510.10:FF:000248">
    <property type="entry name" value="S-receptor-like kinase 5"/>
    <property type="match status" value="1"/>
</dbReference>
<dbReference type="InterPro" id="IPR024171">
    <property type="entry name" value="SRK-like_kinase"/>
</dbReference>
<dbReference type="PROSITE" id="PS50948">
    <property type="entry name" value="PAN"/>
    <property type="match status" value="1"/>
</dbReference>
<evidence type="ECO:0000256" key="20">
    <source>
        <dbReference type="PROSITE-ProRule" id="PRU10141"/>
    </source>
</evidence>
<dbReference type="EMBL" id="BTGU01000494">
    <property type="protein sequence ID" value="GMN67732.1"/>
    <property type="molecule type" value="Genomic_DNA"/>
</dbReference>
<gene>
    <name evidence="26" type="ORF">TIFTF001_036786</name>
    <name evidence="27" type="ORF">TIFTF001_036797</name>
</gene>
<evidence type="ECO:0000256" key="6">
    <source>
        <dbReference type="ARBA" id="ARBA00022692"/>
    </source>
</evidence>
<comment type="catalytic activity">
    <reaction evidence="18 19">
        <text>L-seryl-[protein] + ATP = O-phospho-L-seryl-[protein] + ADP + H(+)</text>
        <dbReference type="Rhea" id="RHEA:17989"/>
        <dbReference type="Rhea" id="RHEA-COMP:9863"/>
        <dbReference type="Rhea" id="RHEA-COMP:11604"/>
        <dbReference type="ChEBI" id="CHEBI:15378"/>
        <dbReference type="ChEBI" id="CHEBI:29999"/>
        <dbReference type="ChEBI" id="CHEBI:30616"/>
        <dbReference type="ChEBI" id="CHEBI:83421"/>
        <dbReference type="ChEBI" id="CHEBI:456216"/>
        <dbReference type="EC" id="2.7.11.1"/>
    </reaction>
</comment>
<proteinExistence type="inferred from homology"/>
<sequence length="812" mass="91154">MPRRPSELDLEKSKSFFAHFFFSCLFPPPWHGWNGYQSGLAAIATTNSSFPRTSYTYYLDSGLPSTWYNNNSVVMEGWKMRIFLLIQDSSRNVGFYCGFYSEGSSDLFTFSVVAIGDRKKKKHAVVWSLKADYVVTKNASLQLTRDGGLVLKDSGGRRVWSAENTSGKPVVGMNLTEDGNLVIFGKDGAIWQSFDHPLDTLLIRQRLYKGQVLVANPGPFSDTGRNSPFFATMPSAANFSAFFNNSDGQSLMYYQLALDGNSRNRTGLQYLVAEKREFVVNLGKSEASQQPLDHIVFLKLGIDGRLRTYWYNSETSGEDAEMVTQECNASPDGYLLSEVRDITYSNTNNADSGTVSIRTVNDCRRACLQSCSCIAVVFRYENDVSDGKCYIPSEIYSVNNNNNNNNRTDQSKLLAFVKVLNPNGTSSSFPEIPPSSWAARHRKALIAIVSAGGFLVILVALICIVMLRKNQDGVDEDDYLNQVPGMPSRFSYEELEIATENFKETLGSGGFGSVYKGVLADGTGIAVKRLNKMSQGMREFLAEVETIGSLHHFNLVRLAGFCAEKSRRLLVYEYMTNGSLDSWIFSRDQTHYLDWQTRKKIILDIAKGLAYLHEECRQKIIHLDIKPHNILLDENFNAKVSDFGLSTLIARDESQVLTTMRGTPGYLAPEWKELSITVKVDVYSFGIVLLEIVSKRKNADSSRSESSFHLLKMLQKKAEEDRLIEIVEELDKEMEKNREEVVRMIRIGAWCLQDDPTKRPFMSTVVKVLEGVMEVDPDINFTFSHALMTSTTVVANNHITMVPEASILSAPR</sequence>
<organism evidence="26 28">
    <name type="scientific">Ficus carica</name>
    <name type="common">Common fig</name>
    <dbReference type="NCBI Taxonomy" id="3494"/>
    <lineage>
        <taxon>Eukaryota</taxon>
        <taxon>Viridiplantae</taxon>
        <taxon>Streptophyta</taxon>
        <taxon>Embryophyta</taxon>
        <taxon>Tracheophyta</taxon>
        <taxon>Spermatophyta</taxon>
        <taxon>Magnoliopsida</taxon>
        <taxon>eudicotyledons</taxon>
        <taxon>Gunneridae</taxon>
        <taxon>Pentapetalae</taxon>
        <taxon>rosids</taxon>
        <taxon>fabids</taxon>
        <taxon>Rosales</taxon>
        <taxon>Moraceae</taxon>
        <taxon>Ficeae</taxon>
        <taxon>Ficus</taxon>
    </lineage>
</organism>
<keyword evidence="10 19" id="KW-0418">Kinase</keyword>
<comment type="caution">
    <text evidence="26">The sequence shown here is derived from an EMBL/GenBank/DDBJ whole genome shotgun (WGS) entry which is preliminary data.</text>
</comment>
<dbReference type="GO" id="GO:0030246">
    <property type="term" value="F:carbohydrate binding"/>
    <property type="evidence" value="ECO:0007669"/>
    <property type="project" value="UniProtKB-KW"/>
</dbReference>
<dbReference type="SMART" id="SM00220">
    <property type="entry name" value="S_TKc"/>
    <property type="match status" value="1"/>
</dbReference>
<dbReference type="Gene3D" id="2.90.10.10">
    <property type="entry name" value="Bulb-type lectin domain"/>
    <property type="match status" value="1"/>
</dbReference>
<dbReference type="FunFam" id="3.30.200.20:FF:000178">
    <property type="entry name" value="serine/threonine-protein kinase PBS1-like"/>
    <property type="match status" value="1"/>
</dbReference>
<evidence type="ECO:0000256" key="11">
    <source>
        <dbReference type="ARBA" id="ARBA00022840"/>
    </source>
</evidence>
<dbReference type="PROSITE" id="PS50011">
    <property type="entry name" value="PROTEIN_KINASE_DOM"/>
    <property type="match status" value="1"/>
</dbReference>
<keyword evidence="15" id="KW-0675">Receptor</keyword>
<evidence type="ECO:0000259" key="25">
    <source>
        <dbReference type="PROSITE" id="PS50948"/>
    </source>
</evidence>
<dbReference type="GO" id="GO:0005524">
    <property type="term" value="F:ATP binding"/>
    <property type="evidence" value="ECO:0007669"/>
    <property type="project" value="UniProtKB-UniRule"/>
</dbReference>
<evidence type="ECO:0000256" key="12">
    <source>
        <dbReference type="ARBA" id="ARBA00022989"/>
    </source>
</evidence>
<name>A0AA88JBN9_FICCA</name>
<dbReference type="AlphaFoldDB" id="A0AA88JBN9"/>
<dbReference type="InterPro" id="IPR001480">
    <property type="entry name" value="Bulb-type_lectin_dom"/>
</dbReference>
<dbReference type="InterPro" id="IPR011009">
    <property type="entry name" value="Kinase-like_dom_sf"/>
</dbReference>
<dbReference type="PIRSF" id="PIRSF000641">
    <property type="entry name" value="SRK"/>
    <property type="match status" value="1"/>
</dbReference>
<evidence type="ECO:0000256" key="17">
    <source>
        <dbReference type="ARBA" id="ARBA00047899"/>
    </source>
</evidence>
<keyword evidence="7" id="KW-0732">Signal</keyword>
<evidence type="ECO:0000256" key="8">
    <source>
        <dbReference type="ARBA" id="ARBA00022734"/>
    </source>
</evidence>
<keyword evidence="14" id="KW-1015">Disulfide bond</keyword>
<reference evidence="26" key="1">
    <citation type="submission" date="2023-07" db="EMBL/GenBank/DDBJ databases">
        <title>draft genome sequence of fig (Ficus carica).</title>
        <authorList>
            <person name="Takahashi T."/>
            <person name="Nishimura K."/>
        </authorList>
    </citation>
    <scope>NUCLEOTIDE SEQUENCE</scope>
</reference>
<dbReference type="InterPro" id="IPR008271">
    <property type="entry name" value="Ser/Thr_kinase_AS"/>
</dbReference>
<dbReference type="Proteomes" id="UP001187192">
    <property type="component" value="Unassembled WGS sequence"/>
</dbReference>
<evidence type="ECO:0000313" key="27">
    <source>
        <dbReference type="EMBL" id="GMN67740.1"/>
    </source>
</evidence>
<evidence type="ECO:0000256" key="3">
    <source>
        <dbReference type="ARBA" id="ARBA00022536"/>
    </source>
</evidence>
<feature type="domain" description="Protein kinase" evidence="23">
    <location>
        <begin position="500"/>
        <end position="788"/>
    </location>
</feature>
<evidence type="ECO:0000313" key="26">
    <source>
        <dbReference type="EMBL" id="GMN67732.1"/>
    </source>
</evidence>
<keyword evidence="16" id="KW-0325">Glycoprotein</keyword>
<dbReference type="InterPro" id="IPR000719">
    <property type="entry name" value="Prot_kinase_dom"/>
</dbReference>
<dbReference type="InterPro" id="IPR017441">
    <property type="entry name" value="Protein_kinase_ATP_BS"/>
</dbReference>
<dbReference type="PROSITE" id="PS50927">
    <property type="entry name" value="BULB_LECTIN"/>
    <property type="match status" value="1"/>
</dbReference>
<keyword evidence="12 22" id="KW-1133">Transmembrane helix</keyword>
<evidence type="ECO:0000256" key="19">
    <source>
        <dbReference type="PIRNR" id="PIRNR000641"/>
    </source>
</evidence>
<evidence type="ECO:0000256" key="21">
    <source>
        <dbReference type="SAM" id="Coils"/>
    </source>
</evidence>
<comment type="similarity">
    <text evidence="19">Belongs to the protein kinase superfamily. Ser/Thr protein kinase family.</text>
</comment>
<dbReference type="SUPFAM" id="SSF56112">
    <property type="entry name" value="Protein kinase-like (PK-like)"/>
    <property type="match status" value="1"/>
</dbReference>
<protein>
    <recommendedName>
        <fullName evidence="19">Receptor-like serine/threonine-protein kinase</fullName>
        <ecNumber evidence="19">2.7.11.1</ecNumber>
    </recommendedName>
</protein>
<evidence type="ECO:0000256" key="10">
    <source>
        <dbReference type="ARBA" id="ARBA00022777"/>
    </source>
</evidence>
<keyword evidence="11 19" id="KW-0067">ATP-binding</keyword>
<feature type="domain" description="Bulb-type lectin" evidence="24">
    <location>
        <begin position="59"/>
        <end position="196"/>
    </location>
</feature>
<evidence type="ECO:0000313" key="28">
    <source>
        <dbReference type="Proteomes" id="UP001187192"/>
    </source>
</evidence>
<evidence type="ECO:0000256" key="15">
    <source>
        <dbReference type="ARBA" id="ARBA00023170"/>
    </source>
</evidence>
<feature type="transmembrane region" description="Helical" evidence="22">
    <location>
        <begin position="444"/>
        <end position="467"/>
    </location>
</feature>
<dbReference type="EMBL" id="BTGU01000495">
    <property type="protein sequence ID" value="GMN67740.1"/>
    <property type="molecule type" value="Genomic_DNA"/>
</dbReference>
<evidence type="ECO:0000259" key="23">
    <source>
        <dbReference type="PROSITE" id="PS50011"/>
    </source>
</evidence>
<feature type="binding site" evidence="20">
    <location>
        <position position="528"/>
    </location>
    <ligand>
        <name>ATP</name>
        <dbReference type="ChEBI" id="CHEBI:30616"/>
    </ligand>
</feature>
<evidence type="ECO:0000256" key="1">
    <source>
        <dbReference type="ARBA" id="ARBA00004479"/>
    </source>
</evidence>
<evidence type="ECO:0000256" key="5">
    <source>
        <dbReference type="ARBA" id="ARBA00022679"/>
    </source>
</evidence>
<keyword evidence="5 19" id="KW-0808">Transferase</keyword>
<accession>A0AA88JBN9</accession>
<feature type="domain" description="Apple" evidence="25">
    <location>
        <begin position="327"/>
        <end position="415"/>
    </location>
</feature>
<evidence type="ECO:0000256" key="22">
    <source>
        <dbReference type="SAM" id="Phobius"/>
    </source>
</evidence>
<feature type="coiled-coil region" evidence="21">
    <location>
        <begin position="716"/>
        <end position="747"/>
    </location>
</feature>
<dbReference type="SMART" id="SM00108">
    <property type="entry name" value="B_lectin"/>
    <property type="match status" value="1"/>
</dbReference>
<keyword evidence="4" id="KW-0597">Phosphoprotein</keyword>
<dbReference type="InterPro" id="IPR036426">
    <property type="entry name" value="Bulb-type_lectin_dom_sf"/>
</dbReference>
<evidence type="ECO:0000256" key="9">
    <source>
        <dbReference type="ARBA" id="ARBA00022741"/>
    </source>
</evidence>
<keyword evidence="3" id="KW-0245">EGF-like domain</keyword>
<keyword evidence="21" id="KW-0175">Coiled coil</keyword>
<dbReference type="InterPro" id="IPR051343">
    <property type="entry name" value="G-type_lectin_kinases/EP1-like"/>
</dbReference>
<evidence type="ECO:0000256" key="18">
    <source>
        <dbReference type="ARBA" id="ARBA00048679"/>
    </source>
</evidence>
<keyword evidence="9 19" id="KW-0547">Nucleotide-binding</keyword>
<dbReference type="InterPro" id="IPR003609">
    <property type="entry name" value="Pan_app"/>
</dbReference>
<dbReference type="EC" id="2.7.11.1" evidence="19"/>
<keyword evidence="8" id="KW-0430">Lectin</keyword>
<dbReference type="PROSITE" id="PS00107">
    <property type="entry name" value="PROTEIN_KINASE_ATP"/>
    <property type="match status" value="1"/>
</dbReference>
<dbReference type="SUPFAM" id="SSF51110">
    <property type="entry name" value="alpha-D-mannose-specific plant lectins"/>
    <property type="match status" value="1"/>
</dbReference>
<keyword evidence="6 22" id="KW-0812">Transmembrane</keyword>
<dbReference type="Pfam" id="PF01453">
    <property type="entry name" value="B_lectin"/>
    <property type="match status" value="1"/>
</dbReference>
<comment type="catalytic activity">
    <reaction evidence="17 19">
        <text>L-threonyl-[protein] + ATP = O-phospho-L-threonyl-[protein] + ADP + H(+)</text>
        <dbReference type="Rhea" id="RHEA:46608"/>
        <dbReference type="Rhea" id="RHEA-COMP:11060"/>
        <dbReference type="Rhea" id="RHEA-COMP:11605"/>
        <dbReference type="ChEBI" id="CHEBI:15378"/>
        <dbReference type="ChEBI" id="CHEBI:30013"/>
        <dbReference type="ChEBI" id="CHEBI:30616"/>
        <dbReference type="ChEBI" id="CHEBI:61977"/>
        <dbReference type="ChEBI" id="CHEBI:456216"/>
        <dbReference type="EC" id="2.7.11.1"/>
    </reaction>
</comment>
<dbReference type="GO" id="GO:0004674">
    <property type="term" value="F:protein serine/threonine kinase activity"/>
    <property type="evidence" value="ECO:0007669"/>
    <property type="project" value="UniProtKB-KW"/>
</dbReference>
<dbReference type="CDD" id="cd14066">
    <property type="entry name" value="STKc_IRAK"/>
    <property type="match status" value="1"/>
</dbReference>
<dbReference type="CDD" id="cd00028">
    <property type="entry name" value="B_lectin"/>
    <property type="match status" value="1"/>
</dbReference>
<keyword evidence="13 22" id="KW-0472">Membrane</keyword>
<keyword evidence="2 19" id="KW-0723">Serine/threonine-protein kinase</keyword>
<evidence type="ECO:0000256" key="13">
    <source>
        <dbReference type="ARBA" id="ARBA00023136"/>
    </source>
</evidence>
<dbReference type="Gene3D" id="1.10.510.10">
    <property type="entry name" value="Transferase(Phosphotransferase) domain 1"/>
    <property type="match status" value="1"/>
</dbReference>
<dbReference type="GO" id="GO:0016020">
    <property type="term" value="C:membrane"/>
    <property type="evidence" value="ECO:0007669"/>
    <property type="project" value="UniProtKB-SubCell"/>
</dbReference>
<dbReference type="PROSITE" id="PS00108">
    <property type="entry name" value="PROTEIN_KINASE_ST"/>
    <property type="match status" value="1"/>
</dbReference>
<dbReference type="Gene3D" id="3.30.200.20">
    <property type="entry name" value="Phosphorylase Kinase, domain 1"/>
    <property type="match status" value="1"/>
</dbReference>
<keyword evidence="28" id="KW-1185">Reference proteome</keyword>
<evidence type="ECO:0000256" key="14">
    <source>
        <dbReference type="ARBA" id="ARBA00023157"/>
    </source>
</evidence>
<evidence type="ECO:0000259" key="24">
    <source>
        <dbReference type="PROSITE" id="PS50927"/>
    </source>
</evidence>
<evidence type="ECO:0000256" key="4">
    <source>
        <dbReference type="ARBA" id="ARBA00022553"/>
    </source>
</evidence>